<sequence length="95" mass="11258">MWTWFRGFLQSQRIFMAYPIRLYGTIRNRALPTNCTCDLFSIIINCNAQTLKAKPFDRYVNAQWHCCQSWLSWVGRTRLTSNYVGHTSTLYVCDH</sequence>
<dbReference type="AlphaFoldDB" id="A0A177C8H5"/>
<protein>
    <submittedName>
        <fullName evidence="1">Uncharacterized protein</fullName>
    </submittedName>
</protein>
<keyword evidence="2" id="KW-1185">Reference proteome</keyword>
<dbReference type="InParanoid" id="A0A177C8H5"/>
<name>A0A177C8H5_9PLEO</name>
<evidence type="ECO:0000313" key="1">
    <source>
        <dbReference type="EMBL" id="OAG03078.1"/>
    </source>
</evidence>
<dbReference type="Proteomes" id="UP000077069">
    <property type="component" value="Unassembled WGS sequence"/>
</dbReference>
<evidence type="ECO:0000313" key="2">
    <source>
        <dbReference type="Proteomes" id="UP000077069"/>
    </source>
</evidence>
<organism evidence="1 2">
    <name type="scientific">Paraphaeosphaeria sporulosa</name>
    <dbReference type="NCBI Taxonomy" id="1460663"/>
    <lineage>
        <taxon>Eukaryota</taxon>
        <taxon>Fungi</taxon>
        <taxon>Dikarya</taxon>
        <taxon>Ascomycota</taxon>
        <taxon>Pezizomycotina</taxon>
        <taxon>Dothideomycetes</taxon>
        <taxon>Pleosporomycetidae</taxon>
        <taxon>Pleosporales</taxon>
        <taxon>Massarineae</taxon>
        <taxon>Didymosphaeriaceae</taxon>
        <taxon>Paraphaeosphaeria</taxon>
    </lineage>
</organism>
<reference evidence="1 2" key="1">
    <citation type="submission" date="2016-05" db="EMBL/GenBank/DDBJ databases">
        <title>Comparative analysis of secretome profiles of manganese(II)-oxidizing ascomycete fungi.</title>
        <authorList>
            <consortium name="DOE Joint Genome Institute"/>
            <person name="Zeiner C.A."/>
            <person name="Purvine S.O."/>
            <person name="Zink E.M."/>
            <person name="Wu S."/>
            <person name="Pasa-Tolic L."/>
            <person name="Chaput D.L."/>
            <person name="Haridas S."/>
            <person name="Grigoriev I.V."/>
            <person name="Santelli C.M."/>
            <person name="Hansel C.M."/>
        </authorList>
    </citation>
    <scope>NUCLEOTIDE SEQUENCE [LARGE SCALE GENOMIC DNA]</scope>
    <source>
        <strain evidence="1 2">AP3s5-JAC2a</strain>
    </source>
</reference>
<dbReference type="EMBL" id="KV441555">
    <property type="protein sequence ID" value="OAG03078.1"/>
    <property type="molecule type" value="Genomic_DNA"/>
</dbReference>
<dbReference type="GeneID" id="28771435"/>
<proteinExistence type="predicted"/>
<dbReference type="RefSeq" id="XP_018033443.1">
    <property type="nucleotide sequence ID" value="XM_018187949.1"/>
</dbReference>
<gene>
    <name evidence="1" type="ORF">CC84DRAFT_957890</name>
</gene>
<accession>A0A177C8H5</accession>